<sequence>MKRWFVHALLCPSNINTLLSQRQRTTTTSATAFLLRRRAAEFRHILYSCYSHLQFIQFLQFLTGFPWSLSLAIQPYRLCATGFQ</sequence>
<name>A0ABP0ZGM4_9ROSI</name>
<evidence type="ECO:0008006" key="3">
    <source>
        <dbReference type="Google" id="ProtNLM"/>
    </source>
</evidence>
<dbReference type="Proteomes" id="UP001642487">
    <property type="component" value="Chromosome 9"/>
</dbReference>
<reference evidence="1 2" key="1">
    <citation type="submission" date="2024-03" db="EMBL/GenBank/DDBJ databases">
        <authorList>
            <person name="Gkanogiannis A."/>
            <person name="Becerra Lopez-Lavalle L."/>
        </authorList>
    </citation>
    <scope>NUCLEOTIDE SEQUENCE [LARGE SCALE GENOMIC DNA]</scope>
</reference>
<organism evidence="1 2">
    <name type="scientific">Citrullus colocynthis</name>
    <name type="common">colocynth</name>
    <dbReference type="NCBI Taxonomy" id="252529"/>
    <lineage>
        <taxon>Eukaryota</taxon>
        <taxon>Viridiplantae</taxon>
        <taxon>Streptophyta</taxon>
        <taxon>Embryophyta</taxon>
        <taxon>Tracheophyta</taxon>
        <taxon>Spermatophyta</taxon>
        <taxon>Magnoliopsida</taxon>
        <taxon>eudicotyledons</taxon>
        <taxon>Gunneridae</taxon>
        <taxon>Pentapetalae</taxon>
        <taxon>rosids</taxon>
        <taxon>fabids</taxon>
        <taxon>Cucurbitales</taxon>
        <taxon>Cucurbitaceae</taxon>
        <taxon>Benincaseae</taxon>
        <taxon>Citrullus</taxon>
    </lineage>
</organism>
<dbReference type="EMBL" id="OZ021743">
    <property type="protein sequence ID" value="CAK9329842.1"/>
    <property type="molecule type" value="Genomic_DNA"/>
</dbReference>
<evidence type="ECO:0000313" key="1">
    <source>
        <dbReference type="EMBL" id="CAK9329842.1"/>
    </source>
</evidence>
<accession>A0ABP0ZGM4</accession>
<gene>
    <name evidence="1" type="ORF">CITCOLO1_LOCUS22322</name>
</gene>
<protein>
    <recommendedName>
        <fullName evidence="3">Secreted protein</fullName>
    </recommendedName>
</protein>
<proteinExistence type="predicted"/>
<keyword evidence="2" id="KW-1185">Reference proteome</keyword>
<evidence type="ECO:0000313" key="2">
    <source>
        <dbReference type="Proteomes" id="UP001642487"/>
    </source>
</evidence>